<accession>A0A2T6APY3</accession>
<proteinExistence type="predicted"/>
<name>A0A2T6APY3_9RHOB</name>
<dbReference type="RefSeq" id="WP_107977545.1">
    <property type="nucleotide sequence ID" value="NZ_BMEZ01000020.1"/>
</dbReference>
<dbReference type="InterPro" id="IPR002563">
    <property type="entry name" value="Flavin_Rdtase-like_dom"/>
</dbReference>
<protein>
    <submittedName>
        <fullName evidence="3">Flavin reductase</fullName>
    </submittedName>
</protein>
<evidence type="ECO:0000259" key="2">
    <source>
        <dbReference type="SMART" id="SM00903"/>
    </source>
</evidence>
<dbReference type="SUPFAM" id="SSF50475">
    <property type="entry name" value="FMN-binding split barrel"/>
    <property type="match status" value="1"/>
</dbReference>
<evidence type="ECO:0000313" key="4">
    <source>
        <dbReference type="Proteomes" id="UP000244069"/>
    </source>
</evidence>
<sequence length="170" mass="18060">MTMPPFDPADFKAGMRRLASGVSLIAVDDGTARHGLIATAVTSLSAEPPSLLVCVNGTASIFEAISESESFCVNILSCDQKAIAERFAMPKDRESRFESGSWTTLATGAPALEGAQVSFDCRAAGRTEFGTHTIFFGEVVAVTDWGTEADPLLYHESAFHGLQALSRKVA</sequence>
<organism evidence="3 4">
    <name type="scientific">Allosediminivita pacifica</name>
    <dbReference type="NCBI Taxonomy" id="1267769"/>
    <lineage>
        <taxon>Bacteria</taxon>
        <taxon>Pseudomonadati</taxon>
        <taxon>Pseudomonadota</taxon>
        <taxon>Alphaproteobacteria</taxon>
        <taxon>Rhodobacterales</taxon>
        <taxon>Paracoccaceae</taxon>
        <taxon>Allosediminivita</taxon>
    </lineage>
</organism>
<keyword evidence="1" id="KW-0560">Oxidoreductase</keyword>
<dbReference type="GO" id="GO:0042602">
    <property type="term" value="F:riboflavin reductase (NADPH) activity"/>
    <property type="evidence" value="ECO:0007669"/>
    <property type="project" value="TreeGrafter"/>
</dbReference>
<dbReference type="AlphaFoldDB" id="A0A2T6APY3"/>
<dbReference type="SMART" id="SM00903">
    <property type="entry name" value="Flavin_Reduct"/>
    <property type="match status" value="1"/>
</dbReference>
<gene>
    <name evidence="3" type="ORF">C8N44_11942</name>
</gene>
<evidence type="ECO:0000256" key="1">
    <source>
        <dbReference type="ARBA" id="ARBA00023002"/>
    </source>
</evidence>
<dbReference type="PANTHER" id="PTHR30466:SF1">
    <property type="entry name" value="FMN REDUCTASE (NADH) RUTF"/>
    <property type="match status" value="1"/>
</dbReference>
<reference evidence="3 4" key="1">
    <citation type="submission" date="2018-04" db="EMBL/GenBank/DDBJ databases">
        <title>Genomic Encyclopedia of Archaeal and Bacterial Type Strains, Phase II (KMG-II): from individual species to whole genera.</title>
        <authorList>
            <person name="Goeker M."/>
        </authorList>
    </citation>
    <scope>NUCLEOTIDE SEQUENCE [LARGE SCALE GENOMIC DNA]</scope>
    <source>
        <strain evidence="3 4">DSM 29329</strain>
    </source>
</reference>
<dbReference type="InterPro" id="IPR012349">
    <property type="entry name" value="Split_barrel_FMN-bd"/>
</dbReference>
<keyword evidence="4" id="KW-1185">Reference proteome</keyword>
<dbReference type="Gene3D" id="2.30.110.10">
    <property type="entry name" value="Electron Transport, Fmn-binding Protein, Chain A"/>
    <property type="match status" value="1"/>
</dbReference>
<dbReference type="InterPro" id="IPR050268">
    <property type="entry name" value="NADH-dep_flavin_reductase"/>
</dbReference>
<dbReference type="PANTHER" id="PTHR30466">
    <property type="entry name" value="FLAVIN REDUCTASE"/>
    <property type="match status" value="1"/>
</dbReference>
<dbReference type="Pfam" id="PF01613">
    <property type="entry name" value="Flavin_Reduct"/>
    <property type="match status" value="1"/>
</dbReference>
<dbReference type="Proteomes" id="UP000244069">
    <property type="component" value="Unassembled WGS sequence"/>
</dbReference>
<dbReference type="OrthoDB" id="9789254at2"/>
<dbReference type="GO" id="GO:0010181">
    <property type="term" value="F:FMN binding"/>
    <property type="evidence" value="ECO:0007669"/>
    <property type="project" value="InterPro"/>
</dbReference>
<comment type="caution">
    <text evidence="3">The sequence shown here is derived from an EMBL/GenBank/DDBJ whole genome shotgun (WGS) entry which is preliminary data.</text>
</comment>
<feature type="domain" description="Flavin reductase like" evidence="2">
    <location>
        <begin position="15"/>
        <end position="161"/>
    </location>
</feature>
<dbReference type="EMBL" id="QBKN01000019">
    <property type="protein sequence ID" value="PTX45884.1"/>
    <property type="molecule type" value="Genomic_DNA"/>
</dbReference>
<evidence type="ECO:0000313" key="3">
    <source>
        <dbReference type="EMBL" id="PTX45884.1"/>
    </source>
</evidence>